<dbReference type="FunFam" id="3.40.50.300:FF:000695">
    <property type="entry name" value="Flagellar biosynthesis regulator FlhF"/>
    <property type="match status" value="1"/>
</dbReference>
<evidence type="ECO:0000256" key="11">
    <source>
        <dbReference type="ARBA" id="ARBA00023225"/>
    </source>
</evidence>
<dbReference type="OrthoDB" id="9778554at2"/>
<keyword evidence="6" id="KW-0547">Nucleotide-binding</keyword>
<keyword evidence="17" id="KW-0969">Cilium</keyword>
<evidence type="ECO:0000256" key="13">
    <source>
        <dbReference type="NCBIfam" id="TIGR03499"/>
    </source>
</evidence>
<dbReference type="GO" id="GO:0003924">
    <property type="term" value="F:GTPase activity"/>
    <property type="evidence" value="ECO:0007669"/>
    <property type="project" value="UniProtKB-UniRule"/>
</dbReference>
<evidence type="ECO:0000313" key="18">
    <source>
        <dbReference type="Proteomes" id="UP000255036"/>
    </source>
</evidence>
<dbReference type="SMART" id="SM01245">
    <property type="entry name" value="Jag_N"/>
    <property type="match status" value="1"/>
</dbReference>
<keyword evidence="8" id="KW-0653">Protein transport</keyword>
<dbReference type="Gene3D" id="1.20.120.1380">
    <property type="entry name" value="Flagellar FlhF biosynthesis protein, N domain"/>
    <property type="match status" value="1"/>
</dbReference>
<evidence type="ECO:0000256" key="2">
    <source>
        <dbReference type="ARBA" id="ARBA00008531"/>
    </source>
</evidence>
<reference evidence="17 18" key="1">
    <citation type="submission" date="2018-07" db="EMBL/GenBank/DDBJ databases">
        <title>Anaerosacharophilus polymeroproducens gen. nov. sp. nov., an anaerobic bacterium isolated from salt field.</title>
        <authorList>
            <person name="Kim W."/>
            <person name="Yang S.-H."/>
            <person name="Oh J."/>
            <person name="Lee J.-H."/>
            <person name="Kwon K.K."/>
        </authorList>
    </citation>
    <scope>NUCLEOTIDE SEQUENCE [LARGE SCALE GENOMIC DNA]</scope>
    <source>
        <strain evidence="17 18">MCWD5</strain>
    </source>
</reference>
<evidence type="ECO:0000256" key="8">
    <source>
        <dbReference type="ARBA" id="ARBA00022927"/>
    </source>
</evidence>
<dbReference type="SMART" id="SM00962">
    <property type="entry name" value="SRP54"/>
    <property type="match status" value="1"/>
</dbReference>
<dbReference type="InterPro" id="IPR020006">
    <property type="entry name" value="FlhF"/>
</dbReference>
<keyword evidence="9" id="KW-0342">GTP-binding</keyword>
<dbReference type="Proteomes" id="UP000255036">
    <property type="component" value="Unassembled WGS sequence"/>
</dbReference>
<dbReference type="GO" id="GO:0015031">
    <property type="term" value="P:protein transport"/>
    <property type="evidence" value="ECO:0007669"/>
    <property type="project" value="UniProtKB-KW"/>
</dbReference>
<dbReference type="GO" id="GO:0044781">
    <property type="term" value="P:bacterial-type flagellum organization"/>
    <property type="evidence" value="ECO:0007669"/>
    <property type="project" value="UniProtKB-UniRule"/>
</dbReference>
<gene>
    <name evidence="17" type="ORF">DWV06_14060</name>
</gene>
<dbReference type="SMART" id="SM00382">
    <property type="entry name" value="AAA"/>
    <property type="match status" value="1"/>
</dbReference>
<evidence type="ECO:0000256" key="7">
    <source>
        <dbReference type="ARBA" id="ARBA00022795"/>
    </source>
</evidence>
<dbReference type="PANTHER" id="PTHR43134:SF3">
    <property type="entry name" value="FLAGELLAR BIOSYNTHESIS PROTEIN FLHF"/>
    <property type="match status" value="1"/>
</dbReference>
<evidence type="ECO:0000313" key="17">
    <source>
        <dbReference type="EMBL" id="RDU22415.1"/>
    </source>
</evidence>
<dbReference type="CDD" id="cd17873">
    <property type="entry name" value="FlhF"/>
    <property type="match status" value="1"/>
</dbReference>
<evidence type="ECO:0000256" key="10">
    <source>
        <dbReference type="ARBA" id="ARBA00023136"/>
    </source>
</evidence>
<dbReference type="InterPro" id="IPR000897">
    <property type="entry name" value="SRP54_GTPase_dom"/>
</dbReference>
<feature type="domain" description="RNA-binding protein KhpB N-terminal" evidence="16">
    <location>
        <begin position="5"/>
        <end position="53"/>
    </location>
</feature>
<comment type="function">
    <text evidence="12">Necessary for flagellar biosynthesis. May be involved in translocation of the flagellum.</text>
</comment>
<dbReference type="Gene3D" id="3.40.50.300">
    <property type="entry name" value="P-loop containing nucleotide triphosphate hydrolases"/>
    <property type="match status" value="1"/>
</dbReference>
<keyword evidence="5" id="KW-1003">Cell membrane</keyword>
<dbReference type="Pfam" id="PF00448">
    <property type="entry name" value="SRP54"/>
    <property type="match status" value="1"/>
</dbReference>
<feature type="domain" description="SRP54-type proteins GTP-binding" evidence="15">
    <location>
        <begin position="201"/>
        <end position="395"/>
    </location>
</feature>
<evidence type="ECO:0000256" key="4">
    <source>
        <dbReference type="ARBA" id="ARBA00022448"/>
    </source>
</evidence>
<evidence type="ECO:0000256" key="12">
    <source>
        <dbReference type="ARBA" id="ARBA00025337"/>
    </source>
</evidence>
<sequence>MIIKKFQANTEEAAVQQARDELGSNAVIMNIKVVKPKGIFGLFKSSTVEVTAAAEEKEPVIPQLPKKPETVQLAADEAVKVPVLDKKKEDTSVIEERLDSLQQLLEKQWGDKTFEKKEQPKENVKSEESKVKNENLSFIKLIYGVMLENEVDEKYANQIIDETERIMKSDKSVDYILSNLYQKMILKFGQPKEIELSEEKPKVVFFVGPTGVGKTTTIAKLASKFKLEDKKKVALITADTYRIAATEQLRTYANILDAPFSVIYSLEELEQNIEKVKEYDLVLVDTAGHSHRNEEQKENINQLLHCLGEEYEKETYLVLSATTKYKDLLEIVDSYSGFTDYSIIFTKLDETSTYGNILNIKLYSGVSLSYITNGQNVPDDLEVLDTQSIVKKLLGGK</sequence>
<dbReference type="EMBL" id="QRCT01000049">
    <property type="protein sequence ID" value="RDU22415.1"/>
    <property type="molecule type" value="Genomic_DNA"/>
</dbReference>
<organism evidence="17 18">
    <name type="scientific">Anaerosacchariphilus polymeriproducens</name>
    <dbReference type="NCBI Taxonomy" id="1812858"/>
    <lineage>
        <taxon>Bacteria</taxon>
        <taxon>Bacillati</taxon>
        <taxon>Bacillota</taxon>
        <taxon>Clostridia</taxon>
        <taxon>Lachnospirales</taxon>
        <taxon>Lachnospiraceae</taxon>
        <taxon>Anaerosacchariphilus</taxon>
    </lineage>
</organism>
<dbReference type="PANTHER" id="PTHR43134">
    <property type="entry name" value="SIGNAL RECOGNITION PARTICLE RECEPTOR SUBUNIT ALPHA"/>
    <property type="match status" value="1"/>
</dbReference>
<keyword evidence="17" id="KW-0282">Flagellum</keyword>
<dbReference type="InterPro" id="IPR003593">
    <property type="entry name" value="AAA+_ATPase"/>
</dbReference>
<dbReference type="AlphaFoldDB" id="A0A371AS80"/>
<keyword evidence="17" id="KW-0966">Cell projection</keyword>
<proteinExistence type="inferred from homology"/>
<feature type="domain" description="AAA+ ATPase" evidence="14">
    <location>
        <begin position="200"/>
        <end position="349"/>
    </location>
</feature>
<dbReference type="SUPFAM" id="SSF52540">
    <property type="entry name" value="P-loop containing nucleoside triphosphate hydrolases"/>
    <property type="match status" value="1"/>
</dbReference>
<keyword evidence="18" id="KW-1185">Reference proteome</keyword>
<dbReference type="InterPro" id="IPR027417">
    <property type="entry name" value="P-loop_NTPase"/>
</dbReference>
<evidence type="ECO:0000256" key="9">
    <source>
        <dbReference type="ARBA" id="ARBA00023134"/>
    </source>
</evidence>
<keyword evidence="10" id="KW-0472">Membrane</keyword>
<name>A0A371AS80_9FIRM</name>
<evidence type="ECO:0000256" key="3">
    <source>
        <dbReference type="ARBA" id="ARBA00014919"/>
    </source>
</evidence>
<evidence type="ECO:0000256" key="6">
    <source>
        <dbReference type="ARBA" id="ARBA00022741"/>
    </source>
</evidence>
<dbReference type="NCBIfam" id="TIGR03499">
    <property type="entry name" value="FlhF"/>
    <property type="match status" value="1"/>
</dbReference>
<keyword evidence="4" id="KW-0813">Transport</keyword>
<dbReference type="InterPro" id="IPR032782">
    <property type="entry name" value="KhpB_N"/>
</dbReference>
<evidence type="ECO:0000259" key="14">
    <source>
        <dbReference type="SMART" id="SM00382"/>
    </source>
</evidence>
<dbReference type="RefSeq" id="WP_115482825.1">
    <property type="nucleotide sequence ID" value="NZ_QRCT01000049.1"/>
</dbReference>
<comment type="subcellular location">
    <subcellularLocation>
        <location evidence="1">Cell membrane</location>
        <topology evidence="1">Peripheral membrane protein</topology>
        <orientation evidence="1">Cytoplasmic side</orientation>
    </subcellularLocation>
</comment>
<evidence type="ECO:0000256" key="5">
    <source>
        <dbReference type="ARBA" id="ARBA00022475"/>
    </source>
</evidence>
<evidence type="ECO:0000256" key="1">
    <source>
        <dbReference type="ARBA" id="ARBA00004413"/>
    </source>
</evidence>
<evidence type="ECO:0000259" key="16">
    <source>
        <dbReference type="SMART" id="SM01245"/>
    </source>
</evidence>
<dbReference type="GO" id="GO:0005047">
    <property type="term" value="F:signal recognition particle binding"/>
    <property type="evidence" value="ECO:0007669"/>
    <property type="project" value="TreeGrafter"/>
</dbReference>
<accession>A0A371AS80</accession>
<comment type="caution">
    <text evidence="17">The sequence shown here is derived from an EMBL/GenBank/DDBJ whole genome shotgun (WGS) entry which is preliminary data.</text>
</comment>
<comment type="similarity">
    <text evidence="2">Belongs to the GTP-binding SRP family.</text>
</comment>
<keyword evidence="7" id="KW-1005">Bacterial flagellum biogenesis</keyword>
<dbReference type="GO" id="GO:0005886">
    <property type="term" value="C:plasma membrane"/>
    <property type="evidence" value="ECO:0007669"/>
    <property type="project" value="UniProtKB-SubCell"/>
</dbReference>
<evidence type="ECO:0000259" key="15">
    <source>
        <dbReference type="SMART" id="SM00962"/>
    </source>
</evidence>
<protein>
    <recommendedName>
        <fullName evidence="3 13">Flagellar biosynthesis protein FlhF</fullName>
    </recommendedName>
</protein>
<dbReference type="GO" id="GO:0006614">
    <property type="term" value="P:SRP-dependent cotranslational protein targeting to membrane"/>
    <property type="evidence" value="ECO:0007669"/>
    <property type="project" value="UniProtKB-UniRule"/>
</dbReference>
<keyword evidence="11" id="KW-1006">Bacterial flagellum protein export</keyword>
<dbReference type="GO" id="GO:0005525">
    <property type="term" value="F:GTP binding"/>
    <property type="evidence" value="ECO:0007669"/>
    <property type="project" value="UniProtKB-UniRule"/>
</dbReference>
<dbReference type="InterPro" id="IPR047040">
    <property type="entry name" value="FlhF__GTPase_dom"/>
</dbReference>